<evidence type="ECO:0000256" key="5">
    <source>
        <dbReference type="ARBA" id="ARBA00023136"/>
    </source>
</evidence>
<evidence type="ECO:0000256" key="1">
    <source>
        <dbReference type="ARBA" id="ARBA00004141"/>
    </source>
</evidence>
<feature type="transmembrane region" description="Helical" evidence="6">
    <location>
        <begin position="175"/>
        <end position="208"/>
    </location>
</feature>
<evidence type="ECO:0000313" key="9">
    <source>
        <dbReference type="Proteomes" id="UP000285317"/>
    </source>
</evidence>
<dbReference type="Proteomes" id="UP000285317">
    <property type="component" value="Chromosome"/>
</dbReference>
<evidence type="ECO:0000256" key="6">
    <source>
        <dbReference type="RuleBase" id="RU363041"/>
    </source>
</evidence>
<dbReference type="InterPro" id="IPR002781">
    <property type="entry name" value="TM_pro_TauE-like"/>
</dbReference>
<dbReference type="GO" id="GO:0005886">
    <property type="term" value="C:plasma membrane"/>
    <property type="evidence" value="ECO:0007669"/>
    <property type="project" value="UniProtKB-SubCell"/>
</dbReference>
<dbReference type="AlphaFoldDB" id="A0A3T0T5Q6"/>
<keyword evidence="4 6" id="KW-1133">Transmembrane helix</keyword>
<feature type="transmembrane region" description="Helical" evidence="6">
    <location>
        <begin position="264"/>
        <end position="282"/>
    </location>
</feature>
<dbReference type="PANTHER" id="PTHR43701:SF2">
    <property type="entry name" value="MEMBRANE TRANSPORTER PROTEIN YJNA-RELATED"/>
    <property type="match status" value="1"/>
</dbReference>
<feature type="transmembrane region" description="Helical" evidence="6">
    <location>
        <begin position="135"/>
        <end position="155"/>
    </location>
</feature>
<feature type="transmembrane region" description="Helical" evidence="6">
    <location>
        <begin position="107"/>
        <end position="128"/>
    </location>
</feature>
<evidence type="ECO:0000256" key="3">
    <source>
        <dbReference type="ARBA" id="ARBA00022692"/>
    </source>
</evidence>
<gene>
    <name evidence="8" type="ORF">C1I64_19165</name>
</gene>
<organism evidence="8 9">
    <name type="scientific">Rathayibacter festucae DSM 15932</name>
    <dbReference type="NCBI Taxonomy" id="1328866"/>
    <lineage>
        <taxon>Bacteria</taxon>
        <taxon>Bacillati</taxon>
        <taxon>Actinomycetota</taxon>
        <taxon>Actinomycetes</taxon>
        <taxon>Micrococcales</taxon>
        <taxon>Microbacteriaceae</taxon>
        <taxon>Rathayibacter</taxon>
    </lineage>
</organism>
<name>A0A3T0T5Q6_9MICO</name>
<feature type="transmembrane region" description="Helical" evidence="6">
    <location>
        <begin position="82"/>
        <end position="101"/>
    </location>
</feature>
<evidence type="ECO:0000256" key="2">
    <source>
        <dbReference type="ARBA" id="ARBA00009142"/>
    </source>
</evidence>
<keyword evidence="5 6" id="KW-0472">Membrane</keyword>
<dbReference type="PANTHER" id="PTHR43701">
    <property type="entry name" value="MEMBRANE TRANSPORTER PROTEIN MJ0441-RELATED"/>
    <property type="match status" value="1"/>
</dbReference>
<feature type="region of interest" description="Disordered" evidence="7">
    <location>
        <begin position="1"/>
        <end position="30"/>
    </location>
</feature>
<dbReference type="InterPro" id="IPR051598">
    <property type="entry name" value="TSUP/Inactive_protease-like"/>
</dbReference>
<dbReference type="EMBL" id="CP028137">
    <property type="protein sequence ID" value="AZZ53941.1"/>
    <property type="molecule type" value="Genomic_DNA"/>
</dbReference>
<sequence>MRRRRWQAGRVTDETSAQAAPETTASAPATRPTALRARALLVLALIGAIGGMLSGAFGVGGGIVMVPMLIAWAGMDQRRASATSLLAIAPTAVAGAFGYALGGQVAWVPAAVIAAAAMIGAVLGSWLLARLPLGVLRWLFVALLVAAAVRMAVFGSNETGDVAEGWGVWPGFGGLGLAMGVASGLFGIGGGAIAVPVLVGAFGLADLLAKGTSLAAMIPTAISGSIANARRGLLDVRAGLVVGLCATGFSFAGVALSFLLPARISGVLFAALLLLAALQLALKGRGKRS</sequence>
<feature type="transmembrane region" description="Helical" evidence="6">
    <location>
        <begin position="238"/>
        <end position="258"/>
    </location>
</feature>
<evidence type="ECO:0000256" key="4">
    <source>
        <dbReference type="ARBA" id="ARBA00022989"/>
    </source>
</evidence>
<feature type="compositionally biased region" description="Low complexity" evidence="7">
    <location>
        <begin position="15"/>
        <end position="30"/>
    </location>
</feature>
<accession>A0A3T0T5Q6</accession>
<dbReference type="KEGG" id="rfs:C1I64_19165"/>
<proteinExistence type="inferred from homology"/>
<feature type="transmembrane region" description="Helical" evidence="6">
    <location>
        <begin position="40"/>
        <end position="70"/>
    </location>
</feature>
<protein>
    <recommendedName>
        <fullName evidence="6">Probable membrane transporter protein</fullName>
    </recommendedName>
</protein>
<keyword evidence="6" id="KW-1003">Cell membrane</keyword>
<keyword evidence="3 6" id="KW-0812">Transmembrane</keyword>
<comment type="similarity">
    <text evidence="2 6">Belongs to the 4-toluene sulfonate uptake permease (TSUP) (TC 2.A.102) family.</text>
</comment>
<reference evidence="8 9" key="1">
    <citation type="submission" date="2018-03" db="EMBL/GenBank/DDBJ databases">
        <title>Bacteriophage NCPPB3778 and a type I-E CRISPR drive the evolution of the US Biological Select Agent, Rathayibacter toxicus.</title>
        <authorList>
            <person name="Davis E.W.II."/>
            <person name="Tabima J.F."/>
            <person name="Weisberg A.J."/>
            <person name="Dantas Lopes L."/>
            <person name="Wiseman M.S."/>
            <person name="Wiseman M.S."/>
            <person name="Pupko T."/>
            <person name="Belcher M.S."/>
            <person name="Sechler A.J."/>
            <person name="Tancos M.A."/>
            <person name="Schroeder B.K."/>
            <person name="Murray T.D."/>
            <person name="Luster D.G."/>
            <person name="Schneider W.L."/>
            <person name="Rogers E."/>
            <person name="Andreote F.D."/>
            <person name="Grunwald N.J."/>
            <person name="Putnam M.L."/>
            <person name="Chang J.H."/>
        </authorList>
    </citation>
    <scope>NUCLEOTIDE SEQUENCE [LARGE SCALE GENOMIC DNA]</scope>
    <source>
        <strain evidence="8 9">DSM 15932</strain>
    </source>
</reference>
<dbReference type="Pfam" id="PF01925">
    <property type="entry name" value="TauE"/>
    <property type="match status" value="2"/>
</dbReference>
<evidence type="ECO:0000256" key="7">
    <source>
        <dbReference type="SAM" id="MobiDB-lite"/>
    </source>
</evidence>
<evidence type="ECO:0000313" key="8">
    <source>
        <dbReference type="EMBL" id="AZZ53941.1"/>
    </source>
</evidence>
<comment type="subcellular location">
    <subcellularLocation>
        <location evidence="6">Cell membrane</location>
        <topology evidence="6">Multi-pass membrane protein</topology>
    </subcellularLocation>
    <subcellularLocation>
        <location evidence="1">Membrane</location>
        <topology evidence="1">Multi-pass membrane protein</topology>
    </subcellularLocation>
</comment>